<gene>
    <name evidence="2" type="ordered locus">Cpin_4271</name>
</gene>
<accession>A0A979G6Q1</accession>
<dbReference type="RefSeq" id="WP_012791889.1">
    <property type="nucleotide sequence ID" value="NC_013132.1"/>
</dbReference>
<evidence type="ECO:0000256" key="1">
    <source>
        <dbReference type="SAM" id="MobiDB-lite"/>
    </source>
</evidence>
<feature type="compositionally biased region" description="Low complexity" evidence="1">
    <location>
        <begin position="11"/>
        <end position="22"/>
    </location>
</feature>
<dbReference type="SUPFAM" id="SSF48403">
    <property type="entry name" value="Ankyrin repeat"/>
    <property type="match status" value="1"/>
</dbReference>
<dbReference type="Gene3D" id="1.25.40.20">
    <property type="entry name" value="Ankyrin repeat-containing domain"/>
    <property type="match status" value="1"/>
</dbReference>
<feature type="compositionally biased region" description="Polar residues" evidence="1">
    <location>
        <begin position="1"/>
        <end position="10"/>
    </location>
</feature>
<evidence type="ECO:0008006" key="4">
    <source>
        <dbReference type="Google" id="ProtNLM"/>
    </source>
</evidence>
<feature type="region of interest" description="Disordered" evidence="1">
    <location>
        <begin position="525"/>
        <end position="547"/>
    </location>
</feature>
<dbReference type="Proteomes" id="UP000002215">
    <property type="component" value="Chromosome"/>
</dbReference>
<evidence type="ECO:0000313" key="3">
    <source>
        <dbReference type="Proteomes" id="UP000002215"/>
    </source>
</evidence>
<name>A0A979G6Q1_CHIPD</name>
<feature type="compositionally biased region" description="Basic residues" evidence="1">
    <location>
        <begin position="526"/>
        <end position="539"/>
    </location>
</feature>
<feature type="region of interest" description="Disordered" evidence="1">
    <location>
        <begin position="1"/>
        <end position="22"/>
    </location>
</feature>
<dbReference type="InterPro" id="IPR038765">
    <property type="entry name" value="Papain-like_cys_pep_sf"/>
</dbReference>
<proteinExistence type="predicted"/>
<reference evidence="2 3" key="2">
    <citation type="journal article" date="2010" name="Stand. Genomic Sci.">
        <title>Complete genome sequence of Chitinophaga pinensis type strain (UQM 2034).</title>
        <authorList>
            <person name="Glavina Del Rio T."/>
            <person name="Abt B."/>
            <person name="Spring S."/>
            <person name="Lapidus A."/>
            <person name="Nolan M."/>
            <person name="Tice H."/>
            <person name="Copeland A."/>
            <person name="Cheng J.F."/>
            <person name="Chen F."/>
            <person name="Bruce D."/>
            <person name="Goodwin L."/>
            <person name="Pitluck S."/>
            <person name="Ivanova N."/>
            <person name="Mavromatis K."/>
            <person name="Mikhailova N."/>
            <person name="Pati A."/>
            <person name="Chen A."/>
            <person name="Palaniappan K."/>
            <person name="Land M."/>
            <person name="Hauser L."/>
            <person name="Chang Y.J."/>
            <person name="Jeffries C.D."/>
            <person name="Chain P."/>
            <person name="Saunders E."/>
            <person name="Detter J.C."/>
            <person name="Brettin T."/>
            <person name="Rohde M."/>
            <person name="Goker M."/>
            <person name="Bristow J."/>
            <person name="Eisen J.A."/>
            <person name="Markowitz V."/>
            <person name="Hugenholtz P."/>
            <person name="Kyrpides N.C."/>
            <person name="Klenk H.P."/>
            <person name="Lucas S."/>
        </authorList>
    </citation>
    <scope>NUCLEOTIDE SEQUENCE [LARGE SCALE GENOMIC DNA]</scope>
    <source>
        <strain evidence="3">ATCC 43595 / DSM 2588 / LMG 13176 / NBRC 15968 / NCIMB 11800 / UQM 2034</strain>
    </source>
</reference>
<dbReference type="Gene3D" id="3.40.395.10">
    <property type="entry name" value="Adenoviral Proteinase, Chain A"/>
    <property type="match status" value="1"/>
</dbReference>
<dbReference type="AlphaFoldDB" id="A0A979G6Q1"/>
<dbReference type="InterPro" id="IPR036770">
    <property type="entry name" value="Ankyrin_rpt-contain_sf"/>
</dbReference>
<protein>
    <recommendedName>
        <fullName evidence="4">Ubiquitin-like protease family profile domain-containing protein</fullName>
    </recommendedName>
</protein>
<dbReference type="EMBL" id="CP001699">
    <property type="protein sequence ID" value="ACU61721.1"/>
    <property type="molecule type" value="Genomic_DNA"/>
</dbReference>
<dbReference type="KEGG" id="cpi:Cpin_4271"/>
<dbReference type="OrthoDB" id="10021281at2"/>
<reference evidence="3" key="1">
    <citation type="submission" date="2009-08" db="EMBL/GenBank/DDBJ databases">
        <title>The complete genome of Chitinophaga pinensis DSM 2588.</title>
        <authorList>
            <consortium name="US DOE Joint Genome Institute (JGI-PGF)"/>
            <person name="Lucas S."/>
            <person name="Copeland A."/>
            <person name="Lapidus A."/>
            <person name="Glavina del Rio T."/>
            <person name="Dalin E."/>
            <person name="Tice H."/>
            <person name="Bruce D."/>
            <person name="Goodwin L."/>
            <person name="Pitluck S."/>
            <person name="Kyrpides N."/>
            <person name="Mavromatis K."/>
            <person name="Ivanova N."/>
            <person name="Mikhailova N."/>
            <person name="Sims D."/>
            <person name="Meinche L."/>
            <person name="Brettin T."/>
            <person name="Detter J.C."/>
            <person name="Han C."/>
            <person name="Larimer F."/>
            <person name="Land M."/>
            <person name="Hauser L."/>
            <person name="Markowitz V."/>
            <person name="Cheng J.-F."/>
            <person name="Hugenholtz P."/>
            <person name="Woyke T."/>
            <person name="Wu D."/>
            <person name="Spring S."/>
            <person name="Klenk H.-P."/>
            <person name="Eisen J.A."/>
        </authorList>
    </citation>
    <scope>NUCLEOTIDE SEQUENCE [LARGE SCALE GENOMIC DNA]</scope>
    <source>
        <strain evidence="3">ATCC 43595 / DSM 2588 / LMG 13176 / NBRC 15968 / NCIMB 11800 / UQM 2034</strain>
    </source>
</reference>
<sequence length="1098" mass="124876">MLTNKNPQHVNTTTSNATSATSYSGISMPAVLPYQKTAIEQHEKNESPLKMSENPDMGAIAPFQLKTDRIDTTSSQQNHPSQEAWHVVQLKQNKIGTVPVVQLKEPWDSLAKEKWNSTIENIETYAHHIGIYDIEESDIIDYIRNIDNIEPPNGQSFKELDYGSYCNELDNVDARKAVKYAVEVHRHREWLNFEVEDSESNDDEERYYSSEEDETPGNEVEFNLIIAVIIALNKLLSDYISDLNPDKKFDKIAINVIDNIRKHKQTSAYKRTKKFPNSFNKVTIGGMEDWLSFANEFRYAKSGRSKEKPTVYNIEFGLWNKAKHKEIQFRGRQLKDAEGNPGRSWAAIALSLHNLAAALGAHLLKASDKKMQKGKGNQILAAAMLAILSGRGNEVYVVLQQYKVDHKVIQNFESLVLEFFALTMGIENIRLEFTQLDTIFHLNNIARGATYGQYNKKYNFLNVFSSVRETPNGDMVHVYDRARYLWKRKRDDDKYSEMNDIEIAEEIEDVENDLEVTKELTEYRGHRMRSKKQSLRKPRERGSIKSSKSIGKSIYSHSAGHKKTTNLLFGVESEIVKLWAQVRRVENGEDRRELHQSRLFSMGPIRLYNLFANLILRNRDRLTDLSAEQIAGFIIELYINFVENRIPSSGNPFHDEIEVISGSDFGATVEKILQGAGTLKPDKAIVRMLVGALNGNKEALGLISTIDKVQLKIALIYIQRKAGSVTDKLLHMAVSSNDPALVAAMLSIGVSFDAEDNDGRTPLALALELDKKDSNSKKIIDLLVGAQDKKKKKKKTQLPRGWSHYGSSDIGENWLTDEEVDTGLSAANLPNTHVAPSVDIANNPDFLAEFIRDNYLDQMGQGAIAMNTVIPINFNNAHWATLVIRQNQDRRSAPKVYFFDSMGEDEDKIALIKLMLEMTGVYTSVDNIVDLSEHMQRDGYTCGTWMIESASKVVNILENGGSVAEIKDALHVISAVVKELHRQNLQLAKPGREEVSGSEEGMELEKKGYTYHTFGNGIQEYSERWIAHSYNESFGFPTQLSELSQMLMVNYEDVDRKMQIIYRVYICRIYGELNKTKKLMRAYNEEIKEIRKFLKEKK</sequence>
<evidence type="ECO:0000313" key="2">
    <source>
        <dbReference type="EMBL" id="ACU61721.1"/>
    </source>
</evidence>
<organism evidence="2 3">
    <name type="scientific">Chitinophaga pinensis (strain ATCC 43595 / DSM 2588 / LMG 13176 / NBRC 15968 / NCIMB 11800 / UQM 2034)</name>
    <dbReference type="NCBI Taxonomy" id="485918"/>
    <lineage>
        <taxon>Bacteria</taxon>
        <taxon>Pseudomonadati</taxon>
        <taxon>Bacteroidota</taxon>
        <taxon>Chitinophagia</taxon>
        <taxon>Chitinophagales</taxon>
        <taxon>Chitinophagaceae</taxon>
        <taxon>Chitinophaga</taxon>
    </lineage>
</organism>
<dbReference type="SUPFAM" id="SSF54001">
    <property type="entry name" value="Cysteine proteinases"/>
    <property type="match status" value="1"/>
</dbReference>